<evidence type="ECO:0000256" key="1">
    <source>
        <dbReference type="SAM" id="MobiDB-lite"/>
    </source>
</evidence>
<evidence type="ECO:0000313" key="4">
    <source>
        <dbReference type="Proteomes" id="UP000011715"/>
    </source>
</evidence>
<dbReference type="EMBL" id="ADBL01001485">
    <property type="status" value="NOT_ANNOTATED_CDS"/>
    <property type="molecule type" value="Genomic_DNA"/>
</dbReference>
<sequence length="67" mass="7541">MFEQMGHQRHAVGLWPRPSHDTPRRPNEWLYDPWDVPSATIQVVLAPRDAPADAASGPLGLWKRSGL</sequence>
<dbReference type="AlphaFoldDB" id="A0A0C4E1B1"/>
<keyword evidence="4" id="KW-1185">Reference proteome</keyword>
<reference evidence="2" key="2">
    <citation type="submission" date="2010-05" db="EMBL/GenBank/DDBJ databases">
        <title>The Genome Sequence of Magnaporthe poae strain ATCC 64411.</title>
        <authorList>
            <consortium name="The Broad Institute Genome Sequencing Platform"/>
            <consortium name="Broad Institute Genome Sequencing Center for Infectious Disease"/>
            <person name="Ma L.-J."/>
            <person name="Dead R."/>
            <person name="Young S."/>
            <person name="Zeng Q."/>
            <person name="Koehrsen M."/>
            <person name="Alvarado L."/>
            <person name="Berlin A."/>
            <person name="Chapman S.B."/>
            <person name="Chen Z."/>
            <person name="Freedman E."/>
            <person name="Gellesch M."/>
            <person name="Goldberg J."/>
            <person name="Griggs A."/>
            <person name="Gujja S."/>
            <person name="Heilman E.R."/>
            <person name="Heiman D."/>
            <person name="Hepburn T."/>
            <person name="Howarth C."/>
            <person name="Jen D."/>
            <person name="Larson L."/>
            <person name="Mehta T."/>
            <person name="Neiman D."/>
            <person name="Pearson M."/>
            <person name="Roberts A."/>
            <person name="Saif S."/>
            <person name="Shea T."/>
            <person name="Shenoy N."/>
            <person name="Sisk P."/>
            <person name="Stolte C."/>
            <person name="Sykes S."/>
            <person name="Walk T."/>
            <person name="White J."/>
            <person name="Yandava C."/>
            <person name="Haas B."/>
            <person name="Nusbaum C."/>
            <person name="Birren B."/>
        </authorList>
    </citation>
    <scope>NUCLEOTIDE SEQUENCE</scope>
    <source>
        <strain evidence="2">ATCC 64411</strain>
    </source>
</reference>
<reference evidence="4" key="1">
    <citation type="submission" date="2010-05" db="EMBL/GenBank/DDBJ databases">
        <title>The genome sequence of Magnaporthe poae strain ATCC 64411.</title>
        <authorList>
            <person name="Ma L.-J."/>
            <person name="Dead R."/>
            <person name="Young S."/>
            <person name="Zeng Q."/>
            <person name="Koehrsen M."/>
            <person name="Alvarado L."/>
            <person name="Berlin A."/>
            <person name="Chapman S.B."/>
            <person name="Chen Z."/>
            <person name="Freedman E."/>
            <person name="Gellesch M."/>
            <person name="Goldberg J."/>
            <person name="Griggs A."/>
            <person name="Gujja S."/>
            <person name="Heilman E.R."/>
            <person name="Heiman D."/>
            <person name="Hepburn T."/>
            <person name="Howarth C."/>
            <person name="Jen D."/>
            <person name="Larson L."/>
            <person name="Mehta T."/>
            <person name="Neiman D."/>
            <person name="Pearson M."/>
            <person name="Roberts A."/>
            <person name="Saif S."/>
            <person name="Shea T."/>
            <person name="Shenoy N."/>
            <person name="Sisk P."/>
            <person name="Stolte C."/>
            <person name="Sykes S."/>
            <person name="Walk T."/>
            <person name="White J."/>
            <person name="Yandava C."/>
            <person name="Haas B."/>
            <person name="Nusbaum C."/>
            <person name="Birren B."/>
        </authorList>
    </citation>
    <scope>NUCLEOTIDE SEQUENCE [LARGE SCALE GENOMIC DNA]</scope>
    <source>
        <strain evidence="4">ATCC 64411 / 73-15</strain>
    </source>
</reference>
<reference evidence="3" key="4">
    <citation type="journal article" date="2015" name="G3 (Bethesda)">
        <title>Genome sequences of three phytopathogenic species of the Magnaporthaceae family of fungi.</title>
        <authorList>
            <person name="Okagaki L.H."/>
            <person name="Nunes C.C."/>
            <person name="Sailsbery J."/>
            <person name="Clay B."/>
            <person name="Brown D."/>
            <person name="John T."/>
            <person name="Oh Y."/>
            <person name="Young N."/>
            <person name="Fitzgerald M."/>
            <person name="Haas B.J."/>
            <person name="Zeng Q."/>
            <person name="Young S."/>
            <person name="Adiconis X."/>
            <person name="Fan L."/>
            <person name="Levin J.Z."/>
            <person name="Mitchell T.K."/>
            <person name="Okubara P.A."/>
            <person name="Farman M.L."/>
            <person name="Kohn L.M."/>
            <person name="Birren B."/>
            <person name="Ma L.-J."/>
            <person name="Dean R.A."/>
        </authorList>
    </citation>
    <scope>NUCLEOTIDE SEQUENCE</scope>
    <source>
        <strain evidence="3">ATCC 64411 / 73-15</strain>
    </source>
</reference>
<dbReference type="EMBL" id="GL876970">
    <property type="protein sequence ID" value="KLU87165.1"/>
    <property type="molecule type" value="Genomic_DNA"/>
</dbReference>
<gene>
    <name evidence="2" type="ORF">MAPG_06168</name>
</gene>
<reference evidence="3" key="5">
    <citation type="submission" date="2015-06" db="UniProtKB">
        <authorList>
            <consortium name="EnsemblFungi"/>
        </authorList>
    </citation>
    <scope>IDENTIFICATION</scope>
    <source>
        <strain evidence="3">ATCC 64411</strain>
    </source>
</reference>
<dbReference type="VEuPathDB" id="FungiDB:MAPG_06168"/>
<name>A0A0C4E1B1_MAGP6</name>
<protein>
    <submittedName>
        <fullName evidence="2 3">Uncharacterized protein</fullName>
    </submittedName>
</protein>
<organism evidence="3 4">
    <name type="scientific">Magnaporthiopsis poae (strain ATCC 64411 / 73-15)</name>
    <name type="common">Kentucky bluegrass fungus</name>
    <name type="synonym">Magnaporthe poae</name>
    <dbReference type="NCBI Taxonomy" id="644358"/>
    <lineage>
        <taxon>Eukaryota</taxon>
        <taxon>Fungi</taxon>
        <taxon>Dikarya</taxon>
        <taxon>Ascomycota</taxon>
        <taxon>Pezizomycotina</taxon>
        <taxon>Sordariomycetes</taxon>
        <taxon>Sordariomycetidae</taxon>
        <taxon>Magnaporthales</taxon>
        <taxon>Magnaporthaceae</taxon>
        <taxon>Magnaporthiopsis</taxon>
    </lineage>
</organism>
<proteinExistence type="predicted"/>
<feature type="region of interest" description="Disordered" evidence="1">
    <location>
        <begin position="1"/>
        <end position="26"/>
    </location>
</feature>
<evidence type="ECO:0000313" key="3">
    <source>
        <dbReference type="EnsemblFungi" id="MAPG_06168T0"/>
    </source>
</evidence>
<reference evidence="2" key="3">
    <citation type="submission" date="2011-03" db="EMBL/GenBank/DDBJ databases">
        <title>Annotation of Magnaporthe poae ATCC 64411.</title>
        <authorList>
            <person name="Ma L.-J."/>
            <person name="Dead R."/>
            <person name="Young S.K."/>
            <person name="Zeng Q."/>
            <person name="Gargeya S."/>
            <person name="Fitzgerald M."/>
            <person name="Haas B."/>
            <person name="Abouelleil A."/>
            <person name="Alvarado L."/>
            <person name="Arachchi H.M."/>
            <person name="Berlin A."/>
            <person name="Brown A."/>
            <person name="Chapman S.B."/>
            <person name="Chen Z."/>
            <person name="Dunbar C."/>
            <person name="Freedman E."/>
            <person name="Gearin G."/>
            <person name="Gellesch M."/>
            <person name="Goldberg J."/>
            <person name="Griggs A."/>
            <person name="Gujja S."/>
            <person name="Heiman D."/>
            <person name="Howarth C."/>
            <person name="Larson L."/>
            <person name="Lui A."/>
            <person name="MacDonald P.J.P."/>
            <person name="Mehta T."/>
            <person name="Montmayeur A."/>
            <person name="Murphy C."/>
            <person name="Neiman D."/>
            <person name="Pearson M."/>
            <person name="Priest M."/>
            <person name="Roberts A."/>
            <person name="Saif S."/>
            <person name="Shea T."/>
            <person name="Shenoy N."/>
            <person name="Sisk P."/>
            <person name="Stolte C."/>
            <person name="Sykes S."/>
            <person name="Yandava C."/>
            <person name="Wortman J."/>
            <person name="Nusbaum C."/>
            <person name="Birren B."/>
        </authorList>
    </citation>
    <scope>NUCLEOTIDE SEQUENCE</scope>
    <source>
        <strain evidence="2">ATCC 64411</strain>
    </source>
</reference>
<dbReference type="Proteomes" id="UP000011715">
    <property type="component" value="Unassembled WGS sequence"/>
</dbReference>
<dbReference type="EnsemblFungi" id="MAPG_06168T0">
    <property type="protein sequence ID" value="MAPG_06168T0"/>
    <property type="gene ID" value="MAPG_06168"/>
</dbReference>
<evidence type="ECO:0000313" key="2">
    <source>
        <dbReference type="EMBL" id="KLU87165.1"/>
    </source>
</evidence>
<accession>A0A0C4E1B1</accession>